<evidence type="ECO:0000313" key="3">
    <source>
        <dbReference type="EMBL" id="KAF9456434.1"/>
    </source>
</evidence>
<accession>A0A9P5XTH2</accession>
<dbReference type="PANTHER" id="PTHR33096">
    <property type="entry name" value="CXC2 DOMAIN-CONTAINING PROTEIN"/>
    <property type="match status" value="1"/>
</dbReference>
<keyword evidence="1" id="KW-0175">Coiled coil</keyword>
<dbReference type="OrthoDB" id="3237105at2759"/>
<feature type="region of interest" description="Disordered" evidence="2">
    <location>
        <begin position="567"/>
        <end position="586"/>
    </location>
</feature>
<dbReference type="Pfam" id="PF18758">
    <property type="entry name" value="KDZ"/>
    <property type="match status" value="1"/>
</dbReference>
<gene>
    <name evidence="3" type="ORF">BDZ94DRAFT_1302530</name>
</gene>
<evidence type="ECO:0000313" key="4">
    <source>
        <dbReference type="Proteomes" id="UP000807353"/>
    </source>
</evidence>
<protein>
    <submittedName>
        <fullName evidence="3">Uncharacterized protein</fullName>
    </submittedName>
</protein>
<comment type="caution">
    <text evidence="3">The sequence shown here is derived from an EMBL/GenBank/DDBJ whole genome shotgun (WGS) entry which is preliminary data.</text>
</comment>
<name>A0A9P5XTH2_9AGAR</name>
<proteinExistence type="predicted"/>
<evidence type="ECO:0000256" key="2">
    <source>
        <dbReference type="SAM" id="MobiDB-lite"/>
    </source>
</evidence>
<dbReference type="EMBL" id="MU150425">
    <property type="protein sequence ID" value="KAF9456434.1"/>
    <property type="molecule type" value="Genomic_DNA"/>
</dbReference>
<reference evidence="3" key="1">
    <citation type="submission" date="2020-11" db="EMBL/GenBank/DDBJ databases">
        <authorList>
            <consortium name="DOE Joint Genome Institute"/>
            <person name="Ahrendt S."/>
            <person name="Riley R."/>
            <person name="Andreopoulos W."/>
            <person name="Labutti K."/>
            <person name="Pangilinan J."/>
            <person name="Ruiz-Duenas F.J."/>
            <person name="Barrasa J.M."/>
            <person name="Sanchez-Garcia M."/>
            <person name="Camarero S."/>
            <person name="Miyauchi S."/>
            <person name="Serrano A."/>
            <person name="Linde D."/>
            <person name="Babiker R."/>
            <person name="Drula E."/>
            <person name="Ayuso-Fernandez I."/>
            <person name="Pacheco R."/>
            <person name="Padilla G."/>
            <person name="Ferreira P."/>
            <person name="Barriuso J."/>
            <person name="Kellner H."/>
            <person name="Castanera R."/>
            <person name="Alfaro M."/>
            <person name="Ramirez L."/>
            <person name="Pisabarro A.G."/>
            <person name="Kuo A."/>
            <person name="Tritt A."/>
            <person name="Lipzen A."/>
            <person name="He G."/>
            <person name="Yan M."/>
            <person name="Ng V."/>
            <person name="Cullen D."/>
            <person name="Martin F."/>
            <person name="Rosso M.-N."/>
            <person name="Henrissat B."/>
            <person name="Hibbett D."/>
            <person name="Martinez A.T."/>
            <person name="Grigoriev I.V."/>
        </authorList>
    </citation>
    <scope>NUCLEOTIDE SEQUENCE</scope>
    <source>
        <strain evidence="3">CBS 247.69</strain>
    </source>
</reference>
<dbReference type="AlphaFoldDB" id="A0A9P5XTH2"/>
<organism evidence="3 4">
    <name type="scientific">Collybia nuda</name>
    <dbReference type="NCBI Taxonomy" id="64659"/>
    <lineage>
        <taxon>Eukaryota</taxon>
        <taxon>Fungi</taxon>
        <taxon>Dikarya</taxon>
        <taxon>Basidiomycota</taxon>
        <taxon>Agaricomycotina</taxon>
        <taxon>Agaricomycetes</taxon>
        <taxon>Agaricomycetidae</taxon>
        <taxon>Agaricales</taxon>
        <taxon>Tricholomatineae</taxon>
        <taxon>Clitocybaceae</taxon>
        <taxon>Collybia</taxon>
    </lineage>
</organism>
<sequence length="700" mass="79910">MEDLVESIRPSKPTNKVPISVLNGCEESFDAANEKKIKASTQFFSDTGLMALLCRHDRVLWLANMTTAGEKQYYALALLKALFDHIPLNMTVGLLYDIACQLHRSCVKWEFLDASILSRIIFGISVFHAFGHQWPCQVIYHPRKCEGFGLTDGEGCERFWSSIKLLIPSTRVSGYYRRLYTIDTQVKFLDSKSLLNLGQWLDRKWNNAQHKKEKAQAILDEINIPDSTLRIEWKAQVEEQTKPIKRFSKGSVNKAVEDVLSMTHTRTAYQEEILKLNNMIISGNYTDDLEIEQLHDQLAVAKINLEKLQLSIKQKRDALGVDGRASLAKLKDNKFLHLRLKASALKKHIRTRLRDRKFELEHLERAYRHTTSNESKVHNHIEKQVKRHEPGVVQLASKYNKLCADMAILKSTGGAPKHSIIPPKIEKEGLFKLDVDDDIWQDIGLNEDSFDGIIPAWLGDESTRKGIRAMLEKDRCLEEEKRLSLERCLLQEWLTTEWESVLIAEKQHKSNNDMLYQLQLKEAHLCKLYVLWEPKLRNIPPKYPLPESWGPSEEDIEKALELEGTASWDTEDLHSDSESESDYGDEDEELMEAAELSAFTDAYRQDTLGESLFIAGILPTIVQGTTFNPWISVVLPETLIPVCCKHSEDSRSALNKEYINSTLFISLKHKYIAEPDQPSEGSSDAMGESGMGNDIVTLKV</sequence>
<dbReference type="Proteomes" id="UP000807353">
    <property type="component" value="Unassembled WGS sequence"/>
</dbReference>
<dbReference type="InterPro" id="IPR040521">
    <property type="entry name" value="KDZ"/>
</dbReference>
<evidence type="ECO:0000256" key="1">
    <source>
        <dbReference type="SAM" id="Coils"/>
    </source>
</evidence>
<keyword evidence="4" id="KW-1185">Reference proteome</keyword>
<dbReference type="PANTHER" id="PTHR33096:SF1">
    <property type="entry name" value="CXC1-LIKE CYSTEINE CLUSTER ASSOCIATED WITH KDZ TRANSPOSASES DOMAIN-CONTAINING PROTEIN"/>
    <property type="match status" value="1"/>
</dbReference>
<feature type="coiled-coil region" evidence="1">
    <location>
        <begin position="291"/>
        <end position="318"/>
    </location>
</feature>